<evidence type="ECO:0000313" key="5">
    <source>
        <dbReference type="EMBL" id="ORY78244.1"/>
    </source>
</evidence>
<dbReference type="GeneID" id="63786488"/>
<comment type="subcellular location">
    <subcellularLocation>
        <location evidence="3">Cytoplasm</location>
        <location evidence="3">Cytoskeleton</location>
    </subcellularLocation>
</comment>
<reference evidence="5 6" key="1">
    <citation type="submission" date="2016-07" db="EMBL/GenBank/DDBJ databases">
        <title>Pervasive Adenine N6-methylation of Active Genes in Fungi.</title>
        <authorList>
            <consortium name="DOE Joint Genome Institute"/>
            <person name="Mondo S.J."/>
            <person name="Dannebaum R.O."/>
            <person name="Kuo R.C."/>
            <person name="Labutti K."/>
            <person name="Haridas S."/>
            <person name="Kuo A."/>
            <person name="Salamov A."/>
            <person name="Ahrendt S.R."/>
            <person name="Lipzen A."/>
            <person name="Sullivan W."/>
            <person name="Andreopoulos W.B."/>
            <person name="Clum A."/>
            <person name="Lindquist E."/>
            <person name="Daum C."/>
            <person name="Ramamoorthy G.K."/>
            <person name="Gryganskyi A."/>
            <person name="Culley D."/>
            <person name="Magnuson J.K."/>
            <person name="James T.Y."/>
            <person name="O'Malley M.A."/>
            <person name="Stajich J.E."/>
            <person name="Spatafora J.W."/>
            <person name="Visel A."/>
            <person name="Grigoriev I.V."/>
        </authorList>
    </citation>
    <scope>NUCLEOTIDE SEQUENCE [LARGE SCALE GENOMIC DNA]</scope>
    <source>
        <strain evidence="5 6">12-1054</strain>
    </source>
</reference>
<keyword evidence="3" id="KW-0963">Cytoplasm</keyword>
<keyword evidence="6" id="KW-1185">Reference proteome</keyword>
<dbReference type="Proteomes" id="UP000193685">
    <property type="component" value="Unassembled WGS sequence"/>
</dbReference>
<dbReference type="PANTHER" id="PTHR21500:SF0">
    <property type="entry name" value="TUBULIN-SPECIFIC CHAPERONE A"/>
    <property type="match status" value="1"/>
</dbReference>
<dbReference type="EMBL" id="MCFI01000018">
    <property type="protein sequence ID" value="ORY78244.1"/>
    <property type="molecule type" value="Genomic_DNA"/>
</dbReference>
<comment type="caution">
    <text evidence="5">The sequence shown here is derived from an EMBL/GenBank/DDBJ whole genome shotgun (WGS) entry which is preliminary data.</text>
</comment>
<comment type="similarity">
    <text evidence="1 3">Belongs to the TBCA family.</text>
</comment>
<dbReference type="Pfam" id="PF02970">
    <property type="entry name" value="TBCA"/>
    <property type="match status" value="1"/>
</dbReference>
<gene>
    <name evidence="5" type="ORF">BCR37DRAFT_382521</name>
</gene>
<dbReference type="AlphaFoldDB" id="A0A1Y2F433"/>
<dbReference type="SUPFAM" id="SSF46988">
    <property type="entry name" value="Tubulin chaperone cofactor A"/>
    <property type="match status" value="1"/>
</dbReference>
<dbReference type="GO" id="GO:0048487">
    <property type="term" value="F:beta-tubulin binding"/>
    <property type="evidence" value="ECO:0007669"/>
    <property type="project" value="InterPro"/>
</dbReference>
<evidence type="ECO:0000256" key="2">
    <source>
        <dbReference type="ARBA" id="ARBA00023186"/>
    </source>
</evidence>
<dbReference type="Gene3D" id="1.20.58.90">
    <property type="match status" value="1"/>
</dbReference>
<dbReference type="OMA" id="EECEMMI"/>
<dbReference type="PANTHER" id="PTHR21500">
    <property type="entry name" value="TUBULIN-SPECIFIC CHAPERONE A"/>
    <property type="match status" value="1"/>
</dbReference>
<dbReference type="OrthoDB" id="296187at2759"/>
<proteinExistence type="inferred from homology"/>
<dbReference type="RefSeq" id="XP_040723355.1">
    <property type="nucleotide sequence ID" value="XM_040869889.1"/>
</dbReference>
<dbReference type="GO" id="GO:0005829">
    <property type="term" value="C:cytosol"/>
    <property type="evidence" value="ECO:0007669"/>
    <property type="project" value="TreeGrafter"/>
</dbReference>
<keyword evidence="3" id="KW-0206">Cytoskeleton</keyword>
<accession>A0A1Y2F433</accession>
<evidence type="ECO:0000256" key="3">
    <source>
        <dbReference type="RuleBase" id="RU364030"/>
    </source>
</evidence>
<keyword evidence="2 3" id="KW-0143">Chaperone</keyword>
<evidence type="ECO:0000313" key="6">
    <source>
        <dbReference type="Proteomes" id="UP000193685"/>
    </source>
</evidence>
<dbReference type="GO" id="GO:0007023">
    <property type="term" value="P:post-chaperonin tubulin folding pathway"/>
    <property type="evidence" value="ECO:0007669"/>
    <property type="project" value="UniProtKB-UniRule"/>
</dbReference>
<keyword evidence="3" id="KW-0493">Microtubule</keyword>
<dbReference type="STRING" id="56484.A0A1Y2F433"/>
<dbReference type="InterPro" id="IPR036126">
    <property type="entry name" value="TBCA_sf"/>
</dbReference>
<comment type="subunit">
    <text evidence="3">Supercomplex made of cofactors A to E. Cofactors A and D function by capturing and stabilizing tubulin in a quasi-native conformation. Cofactor E binds to the cofactor D-tubulin complex; interaction with cofactor C then causes the release of tubulin polypeptides that are committed to the native state.</text>
</comment>
<keyword evidence="4" id="KW-0175">Coiled coil</keyword>
<dbReference type="GO" id="GO:0005874">
    <property type="term" value="C:microtubule"/>
    <property type="evidence" value="ECO:0007669"/>
    <property type="project" value="UniProtKB-KW"/>
</dbReference>
<sequence length="111" mass="12272">MSDIAKIVSIKTGTVKRLTKDYEYSKKEVTTEQERYEKLKANGGDEYELRAQQKVVADAEQMIPDYKKRLAKALEELEEFTDSSDPAVTSLKELSAAKDVAAAAKAIVGNA</sequence>
<protein>
    <recommendedName>
        <fullName evidence="3">Tubulin-specific chaperone A</fullName>
    </recommendedName>
</protein>
<dbReference type="GO" id="GO:0007021">
    <property type="term" value="P:tubulin complex assembly"/>
    <property type="evidence" value="ECO:0007669"/>
    <property type="project" value="UniProtKB-UniRule"/>
</dbReference>
<feature type="coiled-coil region" evidence="4">
    <location>
        <begin position="56"/>
        <end position="83"/>
    </location>
</feature>
<name>A0A1Y2F433_PROLT</name>
<organism evidence="5 6">
    <name type="scientific">Protomyces lactucae-debilis</name>
    <dbReference type="NCBI Taxonomy" id="2754530"/>
    <lineage>
        <taxon>Eukaryota</taxon>
        <taxon>Fungi</taxon>
        <taxon>Dikarya</taxon>
        <taxon>Ascomycota</taxon>
        <taxon>Taphrinomycotina</taxon>
        <taxon>Taphrinomycetes</taxon>
        <taxon>Taphrinales</taxon>
        <taxon>Protomycetaceae</taxon>
        <taxon>Protomyces</taxon>
    </lineage>
</organism>
<dbReference type="InterPro" id="IPR004226">
    <property type="entry name" value="TBCA"/>
</dbReference>
<evidence type="ECO:0000256" key="1">
    <source>
        <dbReference type="ARBA" id="ARBA00006806"/>
    </source>
</evidence>
<evidence type="ECO:0000256" key="4">
    <source>
        <dbReference type="SAM" id="Coils"/>
    </source>
</evidence>